<evidence type="ECO:0000313" key="1">
    <source>
        <dbReference type="EMBL" id="KMW67591.1"/>
    </source>
</evidence>
<dbReference type="Proteomes" id="UP000007802">
    <property type="component" value="Unassembled WGS sequence"/>
</dbReference>
<dbReference type="OrthoDB" id="4209856at2759"/>
<accession>A0A0J9ENH4</accession>
<organism evidence="1">
    <name type="scientific">Ajellomyces dermatitidis (strain ATCC 18188 / CBS 674.68)</name>
    <name type="common">Blastomyces dermatitidis</name>
    <dbReference type="NCBI Taxonomy" id="653446"/>
    <lineage>
        <taxon>Eukaryota</taxon>
        <taxon>Fungi</taxon>
        <taxon>Dikarya</taxon>
        <taxon>Ascomycota</taxon>
        <taxon>Pezizomycotina</taxon>
        <taxon>Eurotiomycetes</taxon>
        <taxon>Eurotiomycetidae</taxon>
        <taxon>Onygenales</taxon>
        <taxon>Ajellomycetaceae</taxon>
        <taxon>Blastomyces</taxon>
    </lineage>
</organism>
<proteinExistence type="predicted"/>
<dbReference type="EMBL" id="GG749428">
    <property type="protein sequence ID" value="KMW67591.1"/>
    <property type="molecule type" value="Genomic_DNA"/>
</dbReference>
<sequence length="112" mass="12424">MYPVNRDIILNRLRPLTIDDAPDLNIYDGDGDVCDHFTPPPADRPSTASLQLTSPEMVAKLRHQINAAAKALEDVKNTLTPGLTRWLNKIFKGSMVQAELNTHCEGELAGHY</sequence>
<reference evidence="1" key="1">
    <citation type="submission" date="2010-03" db="EMBL/GenBank/DDBJ databases">
        <title>Annotation of Blastomyces dermatitidis strain ATCC 18188.</title>
        <authorList>
            <consortium name="The Broad Institute Genome Sequencing Platform"/>
            <consortium name="Broad Institute Genome Sequencing Center for Infectious Disease."/>
            <person name="Cuomo C."/>
            <person name="Klein B."/>
            <person name="Sullivan T."/>
            <person name="Heitman J."/>
            <person name="Young S."/>
            <person name="Zeng Q."/>
            <person name="Gargeya S."/>
            <person name="Alvarado L."/>
            <person name="Berlin A.M."/>
            <person name="Chapman S.B."/>
            <person name="Chen Z."/>
            <person name="Freedman E."/>
            <person name="Gellesch M."/>
            <person name="Goldberg J."/>
            <person name="Griggs A."/>
            <person name="Gujja S."/>
            <person name="Heilman E."/>
            <person name="Heiman D."/>
            <person name="Howarth C."/>
            <person name="Mehta T."/>
            <person name="Neiman D."/>
            <person name="Pearson M."/>
            <person name="Roberts A."/>
            <person name="Saif S."/>
            <person name="Shea T."/>
            <person name="Shenoy N."/>
            <person name="Sisk P."/>
            <person name="Stolte C."/>
            <person name="Sykes S."/>
            <person name="White J."/>
            <person name="Yandava C."/>
            <person name="Haas B."/>
            <person name="Nusbaum C."/>
            <person name="Birren B."/>
        </authorList>
    </citation>
    <scope>NUCLEOTIDE SEQUENCE</scope>
    <source>
        <strain evidence="1">ATCC 18188</strain>
    </source>
</reference>
<dbReference type="AlphaFoldDB" id="A0A0J9ENH4"/>
<name>A0A0J9ENH4_AJEDA</name>
<protein>
    <submittedName>
        <fullName evidence="1">Uncharacterized protein</fullName>
    </submittedName>
</protein>
<gene>
    <name evidence="1" type="ORF">BDDG_12202</name>
</gene>